<keyword evidence="7" id="KW-0804">Transcription</keyword>
<dbReference type="InterPro" id="IPR012337">
    <property type="entry name" value="RNaseH-like_sf"/>
</dbReference>
<dbReference type="AlphaFoldDB" id="A0A816PMB7"/>
<proteinExistence type="predicted"/>
<dbReference type="PANTHER" id="PTHR46481">
    <property type="entry name" value="ZINC FINGER BED DOMAIN-CONTAINING PROTEIN 4"/>
    <property type="match status" value="1"/>
</dbReference>
<dbReference type="GO" id="GO:0005634">
    <property type="term" value="C:nucleus"/>
    <property type="evidence" value="ECO:0007669"/>
    <property type="project" value="UniProtKB-SubCell"/>
</dbReference>
<keyword evidence="2" id="KW-0479">Metal-binding</keyword>
<dbReference type="Pfam" id="PF05699">
    <property type="entry name" value="Dimer_Tnp_hAT"/>
    <property type="match status" value="1"/>
</dbReference>
<name>A0A816PMB7_9BILA</name>
<dbReference type="InterPro" id="IPR003656">
    <property type="entry name" value="Znf_BED"/>
</dbReference>
<feature type="domain" description="BED-type" evidence="10">
    <location>
        <begin position="40"/>
        <end position="97"/>
    </location>
</feature>
<keyword evidence="5" id="KW-0805">Transcription regulation</keyword>
<dbReference type="Proteomes" id="UP000676336">
    <property type="component" value="Unassembled WGS sequence"/>
</dbReference>
<dbReference type="PANTHER" id="PTHR46481:SF10">
    <property type="entry name" value="ZINC FINGER BED DOMAIN-CONTAINING PROTEIN 39"/>
    <property type="match status" value="1"/>
</dbReference>
<dbReference type="GO" id="GO:0046983">
    <property type="term" value="F:protein dimerization activity"/>
    <property type="evidence" value="ECO:0007669"/>
    <property type="project" value="InterPro"/>
</dbReference>
<sequence>MNSSFNESTIDLTLSTTDLKTSFSDDGKASSLITKKMGGKGLEKYLENFKEYIAGDSKRKTSATCILCKEIVWHLKNATSNYSRHLQRKHKVEFDSWSKQAYKEKNNKMKQAFIEESLASSSGTEKYGSAHPPQIELAQMVFKNFIIELGLPLSITEKSAFIRAMSTVDPKFRIPCRRSITNEYLPKMYNQILNKLKKTCLAADFISLTFDGWTDRRVRAFYAITMHYVDQTGQLRAHLLAFNHISGSHTGENLFMEYDRVSTSFSIGGKIVRLITDNASNNLSAFGELVIPGHRPNDDDIQNSFDKQEELLRLPCFIHTLQLVVKDGLNDSECIRPPLNLAVLREFISIFTLFAEATTRTQAEQSISISLVGPSILAIYYDLENESRICKHTKPLCYALMTSLLARFGGFLLNLEIPVDDHVKHRNTFNLFSDDIFLVASFLDGQFRLRWIIQSALPLDTKDRLCEKIKNLVALWAFQLIGCNTDNQDGNVTQAEVTTSTVDNVLLCTKDICDGGGLTPKRKSLFSYCEAPQTESKNLRVDAMNEIKEEIMLFLKDPRYETSLIFDKKNHFPYLHRLALRVLCVPATSAPAERIFLKSGLLMTPHRSRLSTDTLSKLTFVKCNVTLIC</sequence>
<dbReference type="EMBL" id="CAJNRE010005844">
    <property type="protein sequence ID" value="CAF2050128.1"/>
    <property type="molecule type" value="Genomic_DNA"/>
</dbReference>
<evidence type="ECO:0000256" key="4">
    <source>
        <dbReference type="ARBA" id="ARBA00022833"/>
    </source>
</evidence>
<organism evidence="11 13">
    <name type="scientific">Rotaria magnacalcarata</name>
    <dbReference type="NCBI Taxonomy" id="392030"/>
    <lineage>
        <taxon>Eukaryota</taxon>
        <taxon>Metazoa</taxon>
        <taxon>Spiralia</taxon>
        <taxon>Gnathifera</taxon>
        <taxon>Rotifera</taxon>
        <taxon>Eurotatoria</taxon>
        <taxon>Bdelloidea</taxon>
        <taxon>Philodinida</taxon>
        <taxon>Philodinidae</taxon>
        <taxon>Rotaria</taxon>
    </lineage>
</organism>
<comment type="subcellular location">
    <subcellularLocation>
        <location evidence="1">Nucleus</location>
    </subcellularLocation>
</comment>
<evidence type="ECO:0000256" key="9">
    <source>
        <dbReference type="PROSITE-ProRule" id="PRU00027"/>
    </source>
</evidence>
<keyword evidence="3 9" id="KW-0863">Zinc-finger</keyword>
<evidence type="ECO:0000256" key="3">
    <source>
        <dbReference type="ARBA" id="ARBA00022771"/>
    </source>
</evidence>
<keyword evidence="4" id="KW-0862">Zinc</keyword>
<keyword evidence="8" id="KW-0539">Nucleus</keyword>
<evidence type="ECO:0000256" key="2">
    <source>
        <dbReference type="ARBA" id="ARBA00022723"/>
    </source>
</evidence>
<evidence type="ECO:0000313" key="11">
    <source>
        <dbReference type="EMBL" id="CAF2050128.1"/>
    </source>
</evidence>
<protein>
    <recommendedName>
        <fullName evidence="10">BED-type domain-containing protein</fullName>
    </recommendedName>
</protein>
<evidence type="ECO:0000256" key="8">
    <source>
        <dbReference type="ARBA" id="ARBA00023242"/>
    </source>
</evidence>
<keyword evidence="6" id="KW-0238">DNA-binding</keyword>
<accession>A0A816PMB7</accession>
<evidence type="ECO:0000259" key="10">
    <source>
        <dbReference type="PROSITE" id="PS50808"/>
    </source>
</evidence>
<comment type="caution">
    <text evidence="11">The sequence shown here is derived from an EMBL/GenBank/DDBJ whole genome shotgun (WGS) entry which is preliminary data.</text>
</comment>
<evidence type="ECO:0000256" key="1">
    <source>
        <dbReference type="ARBA" id="ARBA00004123"/>
    </source>
</evidence>
<dbReference type="PROSITE" id="PS50808">
    <property type="entry name" value="ZF_BED"/>
    <property type="match status" value="1"/>
</dbReference>
<dbReference type="Pfam" id="PF02892">
    <property type="entry name" value="zf-BED"/>
    <property type="match status" value="1"/>
</dbReference>
<dbReference type="InterPro" id="IPR052035">
    <property type="entry name" value="ZnF_BED_domain_contain"/>
</dbReference>
<dbReference type="GO" id="GO:0008270">
    <property type="term" value="F:zinc ion binding"/>
    <property type="evidence" value="ECO:0007669"/>
    <property type="project" value="UniProtKB-KW"/>
</dbReference>
<dbReference type="GO" id="GO:0003677">
    <property type="term" value="F:DNA binding"/>
    <property type="evidence" value="ECO:0007669"/>
    <property type="project" value="UniProtKB-KW"/>
</dbReference>
<dbReference type="EMBL" id="CAJOBI010005295">
    <property type="protein sequence ID" value="CAF4027923.1"/>
    <property type="molecule type" value="Genomic_DNA"/>
</dbReference>
<evidence type="ECO:0000256" key="6">
    <source>
        <dbReference type="ARBA" id="ARBA00023125"/>
    </source>
</evidence>
<evidence type="ECO:0000313" key="12">
    <source>
        <dbReference type="EMBL" id="CAF4027923.1"/>
    </source>
</evidence>
<dbReference type="InterPro" id="IPR008906">
    <property type="entry name" value="HATC_C_dom"/>
</dbReference>
<gene>
    <name evidence="11" type="ORF">MBJ925_LOCUS12851</name>
    <name evidence="12" type="ORF">SMN809_LOCUS13413</name>
</gene>
<dbReference type="SMART" id="SM00614">
    <property type="entry name" value="ZnF_BED"/>
    <property type="match status" value="1"/>
</dbReference>
<evidence type="ECO:0000256" key="7">
    <source>
        <dbReference type="ARBA" id="ARBA00023163"/>
    </source>
</evidence>
<reference evidence="11" key="1">
    <citation type="submission" date="2021-02" db="EMBL/GenBank/DDBJ databases">
        <authorList>
            <person name="Nowell W R."/>
        </authorList>
    </citation>
    <scope>NUCLEOTIDE SEQUENCE</scope>
</reference>
<dbReference type="SUPFAM" id="SSF53098">
    <property type="entry name" value="Ribonuclease H-like"/>
    <property type="match status" value="1"/>
</dbReference>
<evidence type="ECO:0000256" key="5">
    <source>
        <dbReference type="ARBA" id="ARBA00023015"/>
    </source>
</evidence>
<dbReference type="Proteomes" id="UP000663824">
    <property type="component" value="Unassembled WGS sequence"/>
</dbReference>
<evidence type="ECO:0000313" key="13">
    <source>
        <dbReference type="Proteomes" id="UP000663824"/>
    </source>
</evidence>